<evidence type="ECO:0000313" key="3">
    <source>
        <dbReference type="Proteomes" id="UP000609651"/>
    </source>
</evidence>
<organism evidence="2 3">
    <name type="scientific">Alienimonas chondri</name>
    <dbReference type="NCBI Taxonomy" id="2681879"/>
    <lineage>
        <taxon>Bacteria</taxon>
        <taxon>Pseudomonadati</taxon>
        <taxon>Planctomycetota</taxon>
        <taxon>Planctomycetia</taxon>
        <taxon>Planctomycetales</taxon>
        <taxon>Planctomycetaceae</taxon>
        <taxon>Alienimonas</taxon>
    </lineage>
</organism>
<dbReference type="EMBL" id="WTPX01000009">
    <property type="protein sequence ID" value="NNJ24449.1"/>
    <property type="molecule type" value="Genomic_DNA"/>
</dbReference>
<accession>A0ABX1V8K3</accession>
<dbReference type="PROSITE" id="PS51462">
    <property type="entry name" value="NUDIX"/>
    <property type="match status" value="1"/>
</dbReference>
<comment type="caution">
    <text evidence="2">The sequence shown here is derived from an EMBL/GenBank/DDBJ whole genome shotgun (WGS) entry which is preliminary data.</text>
</comment>
<proteinExistence type="predicted"/>
<dbReference type="Gene3D" id="3.90.79.10">
    <property type="entry name" value="Nucleoside Triphosphate Pyrophosphohydrolase"/>
    <property type="match status" value="1"/>
</dbReference>
<dbReference type="RefSeq" id="WP_171183407.1">
    <property type="nucleotide sequence ID" value="NZ_WTPX01000009.1"/>
</dbReference>
<evidence type="ECO:0000259" key="1">
    <source>
        <dbReference type="PROSITE" id="PS51462"/>
    </source>
</evidence>
<protein>
    <recommendedName>
        <fullName evidence="1">Nudix hydrolase domain-containing protein</fullName>
    </recommendedName>
</protein>
<gene>
    <name evidence="2" type="ORF">LzC2_05060</name>
</gene>
<reference evidence="2 3" key="1">
    <citation type="journal article" date="2020" name="Syst. Appl. Microbiol.">
        <title>Alienimonas chondri sp. nov., a novel planctomycete isolated from the biofilm of the red alga Chondrus crispus.</title>
        <authorList>
            <person name="Vitorino I."/>
            <person name="Albuquerque L."/>
            <person name="Wiegand S."/>
            <person name="Kallscheuer N."/>
            <person name="da Costa M.S."/>
            <person name="Lobo-da-Cunha A."/>
            <person name="Jogler C."/>
            <person name="Lage O.M."/>
        </authorList>
    </citation>
    <scope>NUCLEOTIDE SEQUENCE [LARGE SCALE GENOMIC DNA]</scope>
    <source>
        <strain evidence="2 3">LzC2</strain>
    </source>
</reference>
<dbReference type="SUPFAM" id="SSF55811">
    <property type="entry name" value="Nudix"/>
    <property type="match status" value="1"/>
</dbReference>
<dbReference type="InterPro" id="IPR000086">
    <property type="entry name" value="NUDIX_hydrolase_dom"/>
</dbReference>
<dbReference type="InterPro" id="IPR015797">
    <property type="entry name" value="NUDIX_hydrolase-like_dom_sf"/>
</dbReference>
<feature type="domain" description="Nudix hydrolase" evidence="1">
    <location>
        <begin position="58"/>
        <end position="215"/>
    </location>
</feature>
<sequence>MSVEHVLCVPAARFRELGEFQGFRADTASLADLLDPANTLYLPRPEAEEDPSHKQLIPYCVLIAAVAEEDGTAGERVFAYRRGAGGGEKRLAAKISCGVGGHISTVDRDAAGDTYEAGMSRELEEEVSIPGGYGERLVGLINDDETEVGRVHLGVVHRLDLSADHPANPHDPQSFPRVALREASMIEAGFHDPAALLANPAALESWSRIALEALFPAVARS</sequence>
<name>A0ABX1V8K3_9PLAN</name>
<keyword evidence="3" id="KW-1185">Reference proteome</keyword>
<evidence type="ECO:0000313" key="2">
    <source>
        <dbReference type="EMBL" id="NNJ24449.1"/>
    </source>
</evidence>
<dbReference type="Proteomes" id="UP000609651">
    <property type="component" value="Unassembled WGS sequence"/>
</dbReference>